<dbReference type="OrthoDB" id="9914024at2"/>
<comment type="caution">
    <text evidence="2">The sequence shown here is derived from an EMBL/GenBank/DDBJ whole genome shotgun (WGS) entry which is preliminary data.</text>
</comment>
<evidence type="ECO:0000313" key="3">
    <source>
        <dbReference type="Proteomes" id="UP000269148"/>
    </source>
</evidence>
<protein>
    <submittedName>
        <fullName evidence="2">Uncharacterized protein</fullName>
    </submittedName>
</protein>
<gene>
    <name evidence="2" type="ORF">DIY07_02625</name>
</gene>
<sequence>MDLVTKVIIGLGAAGVVRGLFGVWSGWEEFSIGKKNDNVQQQERGQSGMVYGGMMAGGATAIAGAIVAALNAIHF</sequence>
<proteinExistence type="predicted"/>
<keyword evidence="1" id="KW-0472">Membrane</keyword>
<name>A0A3L8GNJ8_STRIN</name>
<reference evidence="2 3" key="1">
    <citation type="submission" date="2018-06" db="EMBL/GenBank/DDBJ databases">
        <title>Mutators as drivers of adaptation in pathogenic bacteria and a risk factor for host jumps and vaccine escape.</title>
        <authorList>
            <person name="Barnes A.C."/>
            <person name="Silayeva O."/>
        </authorList>
    </citation>
    <scope>NUCLEOTIDE SEQUENCE [LARGE SCALE GENOMIC DNA]</scope>
    <source>
        <strain evidence="2 3">QMA0445</strain>
    </source>
</reference>
<keyword evidence="1" id="KW-0812">Transmembrane</keyword>
<dbReference type="Proteomes" id="UP000269148">
    <property type="component" value="Unassembled WGS sequence"/>
</dbReference>
<dbReference type="RefSeq" id="WP_000366694.1">
    <property type="nucleotide sequence ID" value="NZ_JAHZUZ010000001.1"/>
</dbReference>
<dbReference type="AlphaFoldDB" id="A0A3L8GNJ8"/>
<evidence type="ECO:0000256" key="1">
    <source>
        <dbReference type="SAM" id="Phobius"/>
    </source>
</evidence>
<feature type="transmembrane region" description="Helical" evidence="1">
    <location>
        <begin position="6"/>
        <end position="27"/>
    </location>
</feature>
<evidence type="ECO:0000313" key="2">
    <source>
        <dbReference type="EMBL" id="RLU58044.1"/>
    </source>
</evidence>
<accession>A0A3L8GNJ8</accession>
<keyword evidence="1" id="KW-1133">Transmembrane helix</keyword>
<feature type="transmembrane region" description="Helical" evidence="1">
    <location>
        <begin position="48"/>
        <end position="73"/>
    </location>
</feature>
<organism evidence="2 3">
    <name type="scientific">Streptococcus iniae</name>
    <name type="common">Streptococcus shiloi</name>
    <dbReference type="NCBI Taxonomy" id="1346"/>
    <lineage>
        <taxon>Bacteria</taxon>
        <taxon>Bacillati</taxon>
        <taxon>Bacillota</taxon>
        <taxon>Bacilli</taxon>
        <taxon>Lactobacillales</taxon>
        <taxon>Streptococcaceae</taxon>
        <taxon>Streptococcus</taxon>
    </lineage>
</organism>
<dbReference type="EMBL" id="QLQD01000028">
    <property type="protein sequence ID" value="RLU58044.1"/>
    <property type="molecule type" value="Genomic_DNA"/>
</dbReference>